<evidence type="ECO:0000313" key="3">
    <source>
        <dbReference type="Proteomes" id="UP000737171"/>
    </source>
</evidence>
<keyword evidence="3" id="KW-1185">Reference proteome</keyword>
<proteinExistence type="predicted"/>
<keyword evidence="1" id="KW-0732">Signal</keyword>
<dbReference type="InterPro" id="IPR011990">
    <property type="entry name" value="TPR-like_helical_dom_sf"/>
</dbReference>
<feature type="signal peptide" evidence="1">
    <location>
        <begin position="1"/>
        <end position="30"/>
    </location>
</feature>
<protein>
    <submittedName>
        <fullName evidence="2">Sel1 repeat family protein</fullName>
    </submittedName>
</protein>
<feature type="chain" id="PRO_5047190398" evidence="1">
    <location>
        <begin position="31"/>
        <end position="324"/>
    </location>
</feature>
<comment type="caution">
    <text evidence="2">The sequence shown here is derived from an EMBL/GenBank/DDBJ whole genome shotgun (WGS) entry which is preliminary data.</text>
</comment>
<dbReference type="InterPro" id="IPR052945">
    <property type="entry name" value="Mitotic_Regulator"/>
</dbReference>
<dbReference type="InterPro" id="IPR006597">
    <property type="entry name" value="Sel1-like"/>
</dbReference>
<reference evidence="2 3" key="1">
    <citation type="submission" date="2020-05" db="EMBL/GenBank/DDBJ databases">
        <title>Aquincola sp. isolate from soil.</title>
        <authorList>
            <person name="Han J."/>
            <person name="Kim D.-U."/>
        </authorList>
    </citation>
    <scope>NUCLEOTIDE SEQUENCE [LARGE SCALE GENOMIC DNA]</scope>
    <source>
        <strain evidence="2 3">S2</strain>
    </source>
</reference>
<dbReference type="SMART" id="SM00671">
    <property type="entry name" value="SEL1"/>
    <property type="match status" value="4"/>
</dbReference>
<dbReference type="Proteomes" id="UP000737171">
    <property type="component" value="Unassembled WGS sequence"/>
</dbReference>
<name>A0ABX2ERH5_9BURK</name>
<evidence type="ECO:0000313" key="2">
    <source>
        <dbReference type="EMBL" id="NRF71213.1"/>
    </source>
</evidence>
<dbReference type="PANTHER" id="PTHR43628:SF1">
    <property type="entry name" value="CHITIN SYNTHASE REGULATORY FACTOR 2-RELATED"/>
    <property type="match status" value="1"/>
</dbReference>
<dbReference type="SUPFAM" id="SSF81901">
    <property type="entry name" value="HCP-like"/>
    <property type="match status" value="2"/>
</dbReference>
<dbReference type="RefSeq" id="WP_173131970.1">
    <property type="nucleotide sequence ID" value="NZ_JABRWJ010000011.1"/>
</dbReference>
<organism evidence="2 3">
    <name type="scientific">Pseudaquabacterium terrae</name>
    <dbReference type="NCBI Taxonomy" id="2732868"/>
    <lineage>
        <taxon>Bacteria</taxon>
        <taxon>Pseudomonadati</taxon>
        <taxon>Pseudomonadota</taxon>
        <taxon>Betaproteobacteria</taxon>
        <taxon>Burkholderiales</taxon>
        <taxon>Sphaerotilaceae</taxon>
        <taxon>Pseudaquabacterium</taxon>
    </lineage>
</organism>
<evidence type="ECO:0000256" key="1">
    <source>
        <dbReference type="SAM" id="SignalP"/>
    </source>
</evidence>
<dbReference type="Pfam" id="PF08238">
    <property type="entry name" value="Sel1"/>
    <property type="match status" value="4"/>
</dbReference>
<dbReference type="EMBL" id="JABRWJ010000011">
    <property type="protein sequence ID" value="NRF71213.1"/>
    <property type="molecule type" value="Genomic_DNA"/>
</dbReference>
<dbReference type="PANTHER" id="PTHR43628">
    <property type="entry name" value="ACTIVATOR OF C KINASE PROTEIN 1-RELATED"/>
    <property type="match status" value="1"/>
</dbReference>
<gene>
    <name evidence="2" type="ORF">HLB44_29890</name>
</gene>
<accession>A0ABX2ERH5</accession>
<sequence length="324" mass="34273">MIRPEHSCGRLHTILIALLLALGAPGAAIGADGPGRIRLCDETGCRLVSSDHAQRDAGAVTGGAEATADADLWRGESLGDLAPAADQLDPAALYKMGQIHLFGLAGVPRNPAAARRHFAAAAERGHAWASFRLAEMVRDRTLPPDPALQARLLFAAASGGVAPAAYNVGMAYVNGTGAPQDAAEGARWLEKAANGSVAEARYALALLHMRGAGIPRQPFAALRLMREAAAGGHVPAQAALGRMYATGFDSMRQDIAQAKTWLRLASDAGDAESAKLLRSIEHEERVNLEHQRELQRQQPQMMGALMQSVVAAWLSPPPVRVIVY</sequence>
<dbReference type="Gene3D" id="1.25.40.10">
    <property type="entry name" value="Tetratricopeptide repeat domain"/>
    <property type="match status" value="2"/>
</dbReference>